<dbReference type="Proteomes" id="UP000683360">
    <property type="component" value="Unassembled WGS sequence"/>
</dbReference>
<reference evidence="14" key="1">
    <citation type="submission" date="2021-03" db="EMBL/GenBank/DDBJ databases">
        <authorList>
            <person name="Bekaert M."/>
        </authorList>
    </citation>
    <scope>NUCLEOTIDE SEQUENCE</scope>
</reference>
<dbReference type="EMBL" id="CAJPWZ010000931">
    <property type="protein sequence ID" value="CAG2203882.1"/>
    <property type="molecule type" value="Genomic_DNA"/>
</dbReference>
<sequence>MNESNTVSTSNSFETLSDSENENEIPAENTTHQHTTYYNRNQMKIMVVNCRSLISDRKKVELQNLIETHKPDIILGTESHLDNTIASSEVFPEQFQNPYRKDRKLGEGGVFIAPCSDIEKLEELEKSINCIMDTSQNLPNVILGGDFNLPHINWQTTTVNPNPQYGKALNEKLIEISNNNDMNQMVNEPTRGQNILDLLMTTNPGLVSKIEVHPGMSDHQGDMNGLKENIRDNFENRMNNMEENTVEENWTYFKNIILQATKEFIPQKTIGSKQHVPWISTHIKRLIRRRQRRYNAAKKHNTKKNWNKYKQMRDLVKKTMNEAHDNYVRQILNQEDEENTKPNLGKKFWEIHKIKEKRHDGNITTPEQPRRALICTIEINEASVKLTNIFIEAAEQSLKKTPKYRKNKKKHKNFFDSDLHSMRKNLINYGKIYSSNPKDPMVKNHYYKLYREYNKCRKNKKKVFKADILEQLETLHEDNPKLYWGLINKLQDKNHDSSVNNISPSDWLHHFQDLNKINDNFLDRVKHLEESLESAEISPKCFNELDFVITDNEIITAISKLKWNKSPGFALIVRCNVNKDTINPSVVITKVERKIDISSHLVKSASSLTVENTGKSGIKSFLYAIEPSLQKYLSFIGASIKDDDNKLTVSKTAVDGHGDKEFWRINLPSSLAAGKSLQVDIKQSEKQLVVFTGNIFLYSPYKITSQTTTVNLASSSIESYSKSPKPVSQSEKTVTYGPYEAREPFTEAELRVHAENNNPFLTVTHLERVIELSHWGNIAVEENIQMRHSGADLNGPFSRYDYQRTQDAGASIKSFKTVLPSSAKDVYYRDEIGNISTSHLKELDDMVEVELRPRFPLFGGWKTQYLLGYNVPSYQYLYNQGNQYALKMRFVDHIFDDVVIDEMTVKIILPEGAKNTKLVTPFSVKKDKNTLHYTYLDTVGRPVIVAHKTNLVDAHIQDFELWYTFDKYLLLQEPLLVVGAFYLLFLCVIIYVRLDFSITKDEAKESKMRVASILEEVQSLQDKRSALYQSFDDAVNKFKSTKDATNFTNSRKKIDGDYKLLTQQIQGLQSQLKMRELMLLKRLVSYNA</sequence>
<evidence type="ECO:0000256" key="5">
    <source>
        <dbReference type="ARBA" id="ARBA00017611"/>
    </source>
</evidence>
<dbReference type="OrthoDB" id="310030at2759"/>
<evidence type="ECO:0000256" key="2">
    <source>
        <dbReference type="ARBA" id="ARBA00004115"/>
    </source>
</evidence>
<protein>
    <recommendedName>
        <fullName evidence="5 11">Dolichyl-diphosphooligosaccharide--protein glycosyltransferase subunit 1</fullName>
    </recommendedName>
</protein>
<feature type="domain" description="Endonuclease/exonuclease/phosphatase" evidence="13">
    <location>
        <begin position="117"/>
        <end position="220"/>
    </location>
</feature>
<comment type="subunit">
    <text evidence="11">Component of the oligosaccharyltransferase (OST) complex.</text>
</comment>
<dbReference type="Pfam" id="PF14529">
    <property type="entry name" value="Exo_endo_phos_2"/>
    <property type="match status" value="1"/>
</dbReference>
<dbReference type="InterPro" id="IPR007676">
    <property type="entry name" value="Ribophorin_I"/>
</dbReference>
<evidence type="ECO:0000256" key="12">
    <source>
        <dbReference type="SAM" id="MobiDB-lite"/>
    </source>
</evidence>
<evidence type="ECO:0000256" key="11">
    <source>
        <dbReference type="RuleBase" id="RU361143"/>
    </source>
</evidence>
<comment type="pathway">
    <text evidence="3 11">Protein modification; protein glycosylation.</text>
</comment>
<gene>
    <name evidence="14" type="ORF">MEDL_18296</name>
</gene>
<comment type="subcellular location">
    <subcellularLocation>
        <location evidence="2 11">Endoplasmic reticulum membrane</location>
        <topology evidence="2 11">Single-pass type I membrane protein</topology>
    </subcellularLocation>
</comment>
<feature type="compositionally biased region" description="Polar residues" evidence="12">
    <location>
        <begin position="1"/>
        <end position="16"/>
    </location>
</feature>
<keyword evidence="15" id="KW-1185">Reference proteome</keyword>
<dbReference type="InterPro" id="IPR005135">
    <property type="entry name" value="Endo/exonuclease/phosphatase"/>
</dbReference>
<keyword evidence="10 11" id="KW-0472">Membrane</keyword>
<dbReference type="InterPro" id="IPR036691">
    <property type="entry name" value="Endo/exonu/phosph_ase_sf"/>
</dbReference>
<name>A0A8S3R481_MYTED</name>
<comment type="similarity">
    <text evidence="4 11">Belongs to the OST1 family.</text>
</comment>
<keyword evidence="6 11" id="KW-0812">Transmembrane</keyword>
<keyword evidence="9 11" id="KW-1133">Transmembrane helix</keyword>
<feature type="transmembrane region" description="Helical" evidence="11">
    <location>
        <begin position="975"/>
        <end position="994"/>
    </location>
</feature>
<evidence type="ECO:0000256" key="1">
    <source>
        <dbReference type="ARBA" id="ARBA00002791"/>
    </source>
</evidence>
<dbReference type="SUPFAM" id="SSF56219">
    <property type="entry name" value="DNase I-like"/>
    <property type="match status" value="1"/>
</dbReference>
<dbReference type="GO" id="GO:0018279">
    <property type="term" value="P:protein N-linked glycosylation via asparagine"/>
    <property type="evidence" value="ECO:0007669"/>
    <property type="project" value="TreeGrafter"/>
</dbReference>
<comment type="caution">
    <text evidence="14">The sequence shown here is derived from an EMBL/GenBank/DDBJ whole genome shotgun (WGS) entry which is preliminary data.</text>
</comment>
<keyword evidence="7" id="KW-0732">Signal</keyword>
<dbReference type="PANTHER" id="PTHR21049">
    <property type="entry name" value="RIBOPHORIN I"/>
    <property type="match status" value="1"/>
</dbReference>
<comment type="function">
    <text evidence="1 11">Subunit of the oligosaccharyl transferase (OST) complex that catalyzes the initial transfer of a defined glycan (Glc(3)Man(9)GlcNAc(2) in eukaryotes) from the lipid carrier dolichol-pyrophosphate to an asparagine residue within an Asn-X-Ser/Thr consensus motif in nascent polypeptide chains, the first step in protein N-glycosylation. N-glycosylation occurs cotranslationally and the complex associates with the Sec61 complex at the channel-forming translocon complex that mediates protein translocation across the endoplasmic reticulum (ER). All subunits are required for a maximal enzyme activity.</text>
</comment>
<proteinExistence type="inferred from homology"/>
<dbReference type="AlphaFoldDB" id="A0A8S3R481"/>
<organism evidence="14 15">
    <name type="scientific">Mytilus edulis</name>
    <name type="common">Blue mussel</name>
    <dbReference type="NCBI Taxonomy" id="6550"/>
    <lineage>
        <taxon>Eukaryota</taxon>
        <taxon>Metazoa</taxon>
        <taxon>Spiralia</taxon>
        <taxon>Lophotrochozoa</taxon>
        <taxon>Mollusca</taxon>
        <taxon>Bivalvia</taxon>
        <taxon>Autobranchia</taxon>
        <taxon>Pteriomorphia</taxon>
        <taxon>Mytilida</taxon>
        <taxon>Mytiloidea</taxon>
        <taxon>Mytilidae</taxon>
        <taxon>Mytilinae</taxon>
        <taxon>Mytilus</taxon>
    </lineage>
</organism>
<dbReference type="GO" id="GO:0008250">
    <property type="term" value="C:oligosaccharyltransferase complex"/>
    <property type="evidence" value="ECO:0007669"/>
    <property type="project" value="UniProtKB-UniRule"/>
</dbReference>
<evidence type="ECO:0000256" key="3">
    <source>
        <dbReference type="ARBA" id="ARBA00004922"/>
    </source>
</evidence>
<dbReference type="PANTHER" id="PTHR21049:SF0">
    <property type="entry name" value="DOLICHYL-DIPHOSPHOOLIGOSACCHARIDE--PROTEIN GLYCOSYLTRANSFERASE SUBUNIT 1"/>
    <property type="match status" value="1"/>
</dbReference>
<evidence type="ECO:0000259" key="13">
    <source>
        <dbReference type="Pfam" id="PF14529"/>
    </source>
</evidence>
<evidence type="ECO:0000256" key="10">
    <source>
        <dbReference type="ARBA" id="ARBA00023136"/>
    </source>
</evidence>
<dbReference type="GO" id="GO:0003824">
    <property type="term" value="F:catalytic activity"/>
    <property type="evidence" value="ECO:0007669"/>
    <property type="project" value="InterPro"/>
</dbReference>
<dbReference type="Gene3D" id="3.60.10.10">
    <property type="entry name" value="Endonuclease/exonuclease/phosphatase"/>
    <property type="match status" value="1"/>
</dbReference>
<evidence type="ECO:0000313" key="14">
    <source>
        <dbReference type="EMBL" id="CAG2203882.1"/>
    </source>
</evidence>
<evidence type="ECO:0000256" key="4">
    <source>
        <dbReference type="ARBA" id="ARBA00008905"/>
    </source>
</evidence>
<evidence type="ECO:0000256" key="8">
    <source>
        <dbReference type="ARBA" id="ARBA00022824"/>
    </source>
</evidence>
<evidence type="ECO:0000256" key="7">
    <source>
        <dbReference type="ARBA" id="ARBA00022729"/>
    </source>
</evidence>
<dbReference type="Pfam" id="PF04597">
    <property type="entry name" value="Ribophorin_I"/>
    <property type="match status" value="1"/>
</dbReference>
<accession>A0A8S3R481</accession>
<evidence type="ECO:0000256" key="6">
    <source>
        <dbReference type="ARBA" id="ARBA00022692"/>
    </source>
</evidence>
<evidence type="ECO:0000313" key="15">
    <source>
        <dbReference type="Proteomes" id="UP000683360"/>
    </source>
</evidence>
<keyword evidence="8 11" id="KW-0256">Endoplasmic reticulum</keyword>
<feature type="region of interest" description="Disordered" evidence="12">
    <location>
        <begin position="1"/>
        <end position="33"/>
    </location>
</feature>
<evidence type="ECO:0000256" key="9">
    <source>
        <dbReference type="ARBA" id="ARBA00022989"/>
    </source>
</evidence>